<dbReference type="EMBL" id="GBXM01030483">
    <property type="protein sequence ID" value="JAH78094.1"/>
    <property type="molecule type" value="Transcribed_RNA"/>
</dbReference>
<proteinExistence type="predicted"/>
<organism evidence="1">
    <name type="scientific">Anguilla anguilla</name>
    <name type="common">European freshwater eel</name>
    <name type="synonym">Muraena anguilla</name>
    <dbReference type="NCBI Taxonomy" id="7936"/>
    <lineage>
        <taxon>Eukaryota</taxon>
        <taxon>Metazoa</taxon>
        <taxon>Chordata</taxon>
        <taxon>Craniata</taxon>
        <taxon>Vertebrata</taxon>
        <taxon>Euteleostomi</taxon>
        <taxon>Actinopterygii</taxon>
        <taxon>Neopterygii</taxon>
        <taxon>Teleostei</taxon>
        <taxon>Anguilliformes</taxon>
        <taxon>Anguillidae</taxon>
        <taxon>Anguilla</taxon>
    </lineage>
</organism>
<reference evidence="1" key="1">
    <citation type="submission" date="2014-11" db="EMBL/GenBank/DDBJ databases">
        <authorList>
            <person name="Amaro Gonzalez C."/>
        </authorList>
    </citation>
    <scope>NUCLEOTIDE SEQUENCE</scope>
</reference>
<protein>
    <submittedName>
        <fullName evidence="1">Uncharacterized protein</fullName>
    </submittedName>
</protein>
<reference evidence="1" key="2">
    <citation type="journal article" date="2015" name="Fish Shellfish Immunol.">
        <title>Early steps in the European eel (Anguilla anguilla)-Vibrio vulnificus interaction in the gills: Role of the RtxA13 toxin.</title>
        <authorList>
            <person name="Callol A."/>
            <person name="Pajuelo D."/>
            <person name="Ebbesson L."/>
            <person name="Teles M."/>
            <person name="MacKenzie S."/>
            <person name="Amaro C."/>
        </authorList>
    </citation>
    <scope>NUCLEOTIDE SEQUENCE</scope>
</reference>
<dbReference type="AlphaFoldDB" id="A0A0E9VIX8"/>
<name>A0A0E9VIX8_ANGAN</name>
<evidence type="ECO:0000313" key="1">
    <source>
        <dbReference type="EMBL" id="JAH78094.1"/>
    </source>
</evidence>
<sequence>MCYICIKQNGVLTKHGCITSAAGGFNRFGFSI</sequence>
<accession>A0A0E9VIX8</accession>